<dbReference type="PROSITE" id="PS50112">
    <property type="entry name" value="PAS"/>
    <property type="match status" value="1"/>
</dbReference>
<dbReference type="InterPro" id="IPR035965">
    <property type="entry name" value="PAS-like_dom_sf"/>
</dbReference>
<dbReference type="Proteomes" id="UP000198606">
    <property type="component" value="Unassembled WGS sequence"/>
</dbReference>
<dbReference type="SUPFAM" id="SSF55785">
    <property type="entry name" value="PYP-like sensor domain (PAS domain)"/>
    <property type="match status" value="1"/>
</dbReference>
<evidence type="ECO:0000256" key="3">
    <source>
        <dbReference type="ARBA" id="ARBA00022991"/>
    </source>
</evidence>
<evidence type="ECO:0000313" key="7">
    <source>
        <dbReference type="EMBL" id="SDH76590.1"/>
    </source>
</evidence>
<dbReference type="InterPro" id="IPR000014">
    <property type="entry name" value="PAS"/>
</dbReference>
<feature type="domain" description="PAS" evidence="5">
    <location>
        <begin position="3"/>
        <end position="76"/>
    </location>
</feature>
<dbReference type="RefSeq" id="WP_084304833.1">
    <property type="nucleotide sequence ID" value="NZ_FNDG01000007.1"/>
</dbReference>
<dbReference type="STRING" id="29435.SAMN05216588_107113"/>
<evidence type="ECO:0000256" key="4">
    <source>
        <dbReference type="SAM" id="Coils"/>
    </source>
</evidence>
<gene>
    <name evidence="7" type="ORF">SAMN05216588_107113</name>
</gene>
<reference evidence="7 8" key="1">
    <citation type="submission" date="2016-10" db="EMBL/GenBank/DDBJ databases">
        <authorList>
            <person name="de Groot N.N."/>
        </authorList>
    </citation>
    <scope>NUCLEOTIDE SEQUENCE [LARGE SCALE GENOMIC DNA]</scope>
    <source>
        <strain evidence="7 8">LMG 18387</strain>
    </source>
</reference>
<dbReference type="SMART" id="SM00086">
    <property type="entry name" value="PAC"/>
    <property type="match status" value="1"/>
</dbReference>
<keyword evidence="4" id="KW-0175">Coiled coil</keyword>
<feature type="domain" description="PAC" evidence="6">
    <location>
        <begin position="76"/>
        <end position="131"/>
    </location>
</feature>
<dbReference type="PANTHER" id="PTHR47429">
    <property type="entry name" value="PROTEIN TWIN LOV 1"/>
    <property type="match status" value="1"/>
</dbReference>
<dbReference type="SMART" id="SM00091">
    <property type="entry name" value="PAS"/>
    <property type="match status" value="1"/>
</dbReference>
<organism evidence="7 8">
    <name type="scientific">Phytopseudomonas flavescens</name>
    <dbReference type="NCBI Taxonomy" id="29435"/>
    <lineage>
        <taxon>Bacteria</taxon>
        <taxon>Pseudomonadati</taxon>
        <taxon>Pseudomonadota</taxon>
        <taxon>Gammaproteobacteria</taxon>
        <taxon>Pseudomonadales</taxon>
        <taxon>Pseudomonadaceae</taxon>
        <taxon>Phytopseudomonas</taxon>
    </lineage>
</organism>
<dbReference type="NCBIfam" id="TIGR00229">
    <property type="entry name" value="sensory_box"/>
    <property type="match status" value="1"/>
</dbReference>
<keyword evidence="1" id="KW-0285">Flavoprotein</keyword>
<dbReference type="AlphaFoldDB" id="A0A1G8F377"/>
<dbReference type="PROSITE" id="PS50113">
    <property type="entry name" value="PAC"/>
    <property type="match status" value="1"/>
</dbReference>
<evidence type="ECO:0000259" key="5">
    <source>
        <dbReference type="PROSITE" id="PS50112"/>
    </source>
</evidence>
<evidence type="ECO:0000256" key="1">
    <source>
        <dbReference type="ARBA" id="ARBA00022630"/>
    </source>
</evidence>
<dbReference type="InterPro" id="IPR000700">
    <property type="entry name" value="PAS-assoc_C"/>
</dbReference>
<protein>
    <submittedName>
        <fullName evidence="7">PAS domain S-box-containing protein</fullName>
    </submittedName>
</protein>
<name>A0A1G8F377_9GAMM</name>
<dbReference type="InterPro" id="IPR001610">
    <property type="entry name" value="PAC"/>
</dbReference>
<feature type="coiled-coil region" evidence="4">
    <location>
        <begin position="122"/>
        <end position="149"/>
    </location>
</feature>
<dbReference type="Gene3D" id="3.30.450.20">
    <property type="entry name" value="PAS domain"/>
    <property type="match status" value="1"/>
</dbReference>
<keyword evidence="3" id="KW-0157">Chromophore</keyword>
<dbReference type="EMBL" id="FNDG01000007">
    <property type="protein sequence ID" value="SDH76590.1"/>
    <property type="molecule type" value="Genomic_DNA"/>
</dbReference>
<sequence length="160" mass="18115">MINAKLLQLVIDASNDGIVVAEQEGEDNILIYANPAFEALTGYSSEEILYQDCRFLQAGDRDQPALALIREAVRSQRPCRQVIRNYRKDGSPFWNELSITPVFNEGDQLTYFIGIQKNVSKHVQNQERVKKLEAEVQALQAELQELKRRAYGNESGGELS</sequence>
<evidence type="ECO:0000256" key="2">
    <source>
        <dbReference type="ARBA" id="ARBA00022643"/>
    </source>
</evidence>
<dbReference type="CDD" id="cd00130">
    <property type="entry name" value="PAS"/>
    <property type="match status" value="1"/>
</dbReference>
<dbReference type="Pfam" id="PF13426">
    <property type="entry name" value="PAS_9"/>
    <property type="match status" value="1"/>
</dbReference>
<accession>A0A1G8F377</accession>
<keyword evidence="2" id="KW-0288">FMN</keyword>
<dbReference type="PANTHER" id="PTHR47429:SF2">
    <property type="entry name" value="PROTEIN TWIN LOV 1"/>
    <property type="match status" value="1"/>
</dbReference>
<evidence type="ECO:0000259" key="6">
    <source>
        <dbReference type="PROSITE" id="PS50113"/>
    </source>
</evidence>
<proteinExistence type="predicted"/>
<evidence type="ECO:0000313" key="8">
    <source>
        <dbReference type="Proteomes" id="UP000198606"/>
    </source>
</evidence>